<sequence>MVIEDSSKKYIIEITPRLSIDTIGRQVILKKLLGSTEPDIKNMEFIIASKLIPSEIEKIANSCDIRIITLPYRSKIDTKNEKSDIRRIEKISSAKSWRIVTTLLTCKGTSIRQLAMKANVSYGWAHATVKSLIAKGIVIGKNDIQINDFPKLLNGIAWERPFEKLFYDERVLPETDATLAAQTITRMCDSQNVGCGFTGFTAGGIYTHYGFRHDSVYVYIQKEHLDQFLDSFETANVQGINVRVYKPDRDVFSDTRKIDDIRLVSPGQALLDLAGMGYGGRDLTLRLVEDYASL</sequence>
<dbReference type="Proteomes" id="UP001524383">
    <property type="component" value="Unassembled WGS sequence"/>
</dbReference>
<gene>
    <name evidence="1" type="ORF">FTO68_02440</name>
</gene>
<reference evidence="1 2" key="1">
    <citation type="submission" date="2019-08" db="EMBL/GenBank/DDBJ databases">
        <authorList>
            <person name="Chen S.-C."/>
            <person name="Lai M.-C."/>
            <person name="You Y.-T."/>
        </authorList>
    </citation>
    <scope>NUCLEOTIDE SEQUENCE [LARGE SCALE GENOMIC DNA]</scope>
    <source>
        <strain evidence="1 2">P2F9704a</strain>
    </source>
</reference>
<proteinExistence type="predicted"/>
<comment type="caution">
    <text evidence="1">The sequence shown here is derived from an EMBL/GenBank/DDBJ whole genome shotgun (WGS) entry which is preliminary data.</text>
</comment>
<evidence type="ECO:0000313" key="2">
    <source>
        <dbReference type="Proteomes" id="UP001524383"/>
    </source>
</evidence>
<evidence type="ECO:0000313" key="1">
    <source>
        <dbReference type="EMBL" id="MCQ1537846.1"/>
    </source>
</evidence>
<accession>A0ABD4TGI9</accession>
<name>A0ABD4TGI9_9EURY</name>
<keyword evidence="2" id="KW-1185">Reference proteome</keyword>
<dbReference type="RefSeq" id="WP_255331774.1">
    <property type="nucleotide sequence ID" value="NZ_VOTZ01000003.1"/>
</dbReference>
<dbReference type="EMBL" id="VOTZ01000003">
    <property type="protein sequence ID" value="MCQ1537846.1"/>
    <property type="molecule type" value="Genomic_DNA"/>
</dbReference>
<dbReference type="AlphaFoldDB" id="A0ABD4TGI9"/>
<organism evidence="1 2">
    <name type="scientific">Methanocalculus taiwanensis</name>
    <dbReference type="NCBI Taxonomy" id="106207"/>
    <lineage>
        <taxon>Archaea</taxon>
        <taxon>Methanobacteriati</taxon>
        <taxon>Methanobacteriota</taxon>
        <taxon>Stenosarchaea group</taxon>
        <taxon>Methanomicrobia</taxon>
        <taxon>Methanomicrobiales</taxon>
        <taxon>Methanocalculaceae</taxon>
        <taxon>Methanocalculus</taxon>
    </lineage>
</organism>
<protein>
    <submittedName>
        <fullName evidence="1">Uncharacterized protein</fullName>
    </submittedName>
</protein>